<feature type="transmembrane region" description="Helical" evidence="6">
    <location>
        <begin position="63"/>
        <end position="83"/>
    </location>
</feature>
<dbReference type="EMBL" id="CAJVAF010000320">
    <property type="protein sequence ID" value="CAG7597169.1"/>
    <property type="molecule type" value="Genomic_DNA"/>
</dbReference>
<keyword evidence="8" id="KW-1185">Reference proteome</keyword>
<feature type="transmembrane region" description="Helical" evidence="6">
    <location>
        <begin position="174"/>
        <end position="201"/>
    </location>
</feature>
<proteinExistence type="predicted"/>
<protein>
    <recommendedName>
        <fullName evidence="9">Lysine transporter LysE</fullName>
    </recommendedName>
</protein>
<keyword evidence="2" id="KW-1003">Cell membrane</keyword>
<dbReference type="GO" id="GO:0015171">
    <property type="term" value="F:amino acid transmembrane transporter activity"/>
    <property type="evidence" value="ECO:0007669"/>
    <property type="project" value="TreeGrafter"/>
</dbReference>
<gene>
    <name evidence="7" type="ORF">MHYMCMPASI_00917</name>
</gene>
<feature type="transmembrane region" description="Helical" evidence="6">
    <location>
        <begin position="26"/>
        <end position="51"/>
    </location>
</feature>
<name>A0A8S4C369_9ACAR</name>
<feature type="transmembrane region" description="Helical" evidence="6">
    <location>
        <begin position="141"/>
        <end position="162"/>
    </location>
</feature>
<evidence type="ECO:0000313" key="8">
    <source>
        <dbReference type="Proteomes" id="UP000837675"/>
    </source>
</evidence>
<keyword evidence="4 6" id="KW-1133">Transmembrane helix</keyword>
<evidence type="ECO:0000256" key="2">
    <source>
        <dbReference type="ARBA" id="ARBA00022475"/>
    </source>
</evidence>
<evidence type="ECO:0000256" key="3">
    <source>
        <dbReference type="ARBA" id="ARBA00022692"/>
    </source>
</evidence>
<dbReference type="PANTHER" id="PTHR30086">
    <property type="entry name" value="ARGININE EXPORTER PROTEIN ARGO"/>
    <property type="match status" value="1"/>
</dbReference>
<evidence type="ECO:0000313" key="7">
    <source>
        <dbReference type="EMBL" id="CAG7597169.1"/>
    </source>
</evidence>
<dbReference type="InterPro" id="IPR001123">
    <property type="entry name" value="LeuE-type"/>
</dbReference>
<organism evidence="7 8">
    <name type="scientific">Hyalomma marginatum</name>
    <dbReference type="NCBI Taxonomy" id="34627"/>
    <lineage>
        <taxon>Eukaryota</taxon>
        <taxon>Metazoa</taxon>
        <taxon>Ecdysozoa</taxon>
        <taxon>Arthropoda</taxon>
        <taxon>Chelicerata</taxon>
        <taxon>Arachnida</taxon>
        <taxon>Acari</taxon>
        <taxon>Parasitiformes</taxon>
        <taxon>Ixodida</taxon>
        <taxon>Ixodoidea</taxon>
        <taxon>Ixodidae</taxon>
        <taxon>Hyalomminae</taxon>
        <taxon>Hyalomma</taxon>
    </lineage>
</organism>
<evidence type="ECO:0000256" key="6">
    <source>
        <dbReference type="SAM" id="Phobius"/>
    </source>
</evidence>
<keyword evidence="5 6" id="KW-0472">Membrane</keyword>
<dbReference type="PANTHER" id="PTHR30086:SF20">
    <property type="entry name" value="ARGININE EXPORTER PROTEIN ARGO-RELATED"/>
    <property type="match status" value="1"/>
</dbReference>
<evidence type="ECO:0000256" key="1">
    <source>
        <dbReference type="ARBA" id="ARBA00004651"/>
    </source>
</evidence>
<evidence type="ECO:0008006" key="9">
    <source>
        <dbReference type="Google" id="ProtNLM"/>
    </source>
</evidence>
<evidence type="ECO:0000256" key="4">
    <source>
        <dbReference type="ARBA" id="ARBA00022989"/>
    </source>
</evidence>
<dbReference type="Proteomes" id="UP000837675">
    <property type="component" value="Unassembled WGS sequence"/>
</dbReference>
<dbReference type="GO" id="GO:0005886">
    <property type="term" value="C:plasma membrane"/>
    <property type="evidence" value="ECO:0007669"/>
    <property type="project" value="UniProtKB-SubCell"/>
</dbReference>
<accession>A0A8S4C369</accession>
<reference evidence="7" key="1">
    <citation type="submission" date="2021-06" db="EMBL/GenBank/DDBJ databases">
        <authorList>
            <person name="Nardi T."/>
            <person name="Nardi T."/>
        </authorList>
    </citation>
    <scope>NUCLEOTIDE SEQUENCE</scope>
</reference>
<comment type="subcellular location">
    <subcellularLocation>
        <location evidence="1">Cell membrane</location>
        <topology evidence="1">Multi-pass membrane protein</topology>
    </subcellularLocation>
</comment>
<evidence type="ECO:0000256" key="5">
    <source>
        <dbReference type="ARBA" id="ARBA00023136"/>
    </source>
</evidence>
<sequence length="202" mass="22383">MIGIVISVPIGPVSVLCIRYTLKQSLLAGIIVGIGAASGDILYTIIASVGVDIINDYVAWAKNGFKITGGIFLLFLSLHSIYTERTAKVEINPTKYKRDDSNKYIFTISFFTTILSPMTIILFVSMFSAIDLELDSLIEYIVIPMGVFIGTISWMTAMALLLQYIKHRITNRTAYYINFLSNILIAGFGFVAVVSALYSYFI</sequence>
<dbReference type="Pfam" id="PF01810">
    <property type="entry name" value="LysE"/>
    <property type="match status" value="1"/>
</dbReference>
<feature type="transmembrane region" description="Helical" evidence="6">
    <location>
        <begin position="104"/>
        <end position="129"/>
    </location>
</feature>
<keyword evidence="3 6" id="KW-0812">Transmembrane</keyword>
<dbReference type="AlphaFoldDB" id="A0A8S4C369"/>
<comment type="caution">
    <text evidence="7">The sequence shown here is derived from an EMBL/GenBank/DDBJ whole genome shotgun (WGS) entry which is preliminary data.</text>
</comment>